<protein>
    <submittedName>
        <fullName evidence="1">Uncharacterized protein</fullName>
    </submittedName>
</protein>
<name>A0ABQ9JUW9_9CUCU</name>
<gene>
    <name evidence="1" type="ORF">NQ317_015303</name>
</gene>
<reference evidence="1" key="1">
    <citation type="journal article" date="2023" name="Insect Mol. Biol.">
        <title>Genome sequencing provides insights into the evolution of gene families encoding plant cell wall-degrading enzymes in longhorned beetles.</title>
        <authorList>
            <person name="Shin N.R."/>
            <person name="Okamura Y."/>
            <person name="Kirsch R."/>
            <person name="Pauchet Y."/>
        </authorList>
    </citation>
    <scope>NUCLEOTIDE SEQUENCE</scope>
    <source>
        <strain evidence="1">MMC_N1</strain>
    </source>
</reference>
<evidence type="ECO:0000313" key="2">
    <source>
        <dbReference type="Proteomes" id="UP001162164"/>
    </source>
</evidence>
<sequence length="75" mass="8439">WPDVNNDDLWGENPTTVVQQPPRDTAIIAPPKLIVPNPPGRKLNLNTSSRACTIKTKMDRRNSHTFISGKKDFVE</sequence>
<dbReference type="Proteomes" id="UP001162164">
    <property type="component" value="Unassembled WGS sequence"/>
</dbReference>
<organism evidence="1 2">
    <name type="scientific">Molorchus minor</name>
    <dbReference type="NCBI Taxonomy" id="1323400"/>
    <lineage>
        <taxon>Eukaryota</taxon>
        <taxon>Metazoa</taxon>
        <taxon>Ecdysozoa</taxon>
        <taxon>Arthropoda</taxon>
        <taxon>Hexapoda</taxon>
        <taxon>Insecta</taxon>
        <taxon>Pterygota</taxon>
        <taxon>Neoptera</taxon>
        <taxon>Endopterygota</taxon>
        <taxon>Coleoptera</taxon>
        <taxon>Polyphaga</taxon>
        <taxon>Cucujiformia</taxon>
        <taxon>Chrysomeloidea</taxon>
        <taxon>Cerambycidae</taxon>
        <taxon>Lamiinae</taxon>
        <taxon>Monochamini</taxon>
        <taxon>Molorchus</taxon>
    </lineage>
</organism>
<accession>A0ABQ9JUW9</accession>
<proteinExistence type="predicted"/>
<keyword evidence="2" id="KW-1185">Reference proteome</keyword>
<dbReference type="EMBL" id="JAPWTJ010000205">
    <property type="protein sequence ID" value="KAJ8981080.1"/>
    <property type="molecule type" value="Genomic_DNA"/>
</dbReference>
<evidence type="ECO:0000313" key="1">
    <source>
        <dbReference type="EMBL" id="KAJ8981080.1"/>
    </source>
</evidence>
<comment type="caution">
    <text evidence="1">The sequence shown here is derived from an EMBL/GenBank/DDBJ whole genome shotgun (WGS) entry which is preliminary data.</text>
</comment>
<feature type="non-terminal residue" evidence="1">
    <location>
        <position position="1"/>
    </location>
</feature>